<evidence type="ECO:0000313" key="3">
    <source>
        <dbReference type="Proteomes" id="UP000178774"/>
    </source>
</evidence>
<sequence>MENQVNPTPNPINNNFPEKRYISTGMGILVILVMAFLLFGGVFAYQYFVVRQVSLINIEPSTNAKNSNTFVIDWTEGREYSEHVVSKEAKFTIHRQPTEYSYDKELGWPVIKNIADQQVLIKINNILDFDTNLKKYYSNTFSEFDATENNGITSIGFDVNYDKNNILSLIIHIAHYGAYPDENTINYLINLKSGEVLKFTDIFHQENAEGLLSLLNKKLQNNIDERIDFEKNENSKRIDPLAQLNACSDVEMIQILQRVKEYAIITNGDLTDFTNFKITADGVYFVFEFGFNHATHACEPEGNLILTYSELKPYISLDGLLASEIKN</sequence>
<evidence type="ECO:0000256" key="1">
    <source>
        <dbReference type="SAM" id="Phobius"/>
    </source>
</evidence>
<comment type="caution">
    <text evidence="2">The sequence shown here is derived from an EMBL/GenBank/DDBJ whole genome shotgun (WGS) entry which is preliminary data.</text>
</comment>
<proteinExistence type="predicted"/>
<protein>
    <recommendedName>
        <fullName evidence="4">DUF3298 domain-containing protein</fullName>
    </recommendedName>
</protein>
<name>A0A1G2HTU3_9BACT</name>
<evidence type="ECO:0000313" key="2">
    <source>
        <dbReference type="EMBL" id="OGZ65819.1"/>
    </source>
</evidence>
<organism evidence="2 3">
    <name type="scientific">Candidatus Staskawiczbacteria bacterium RIFCSPHIGHO2_01_FULL_41_41</name>
    <dbReference type="NCBI Taxonomy" id="1802203"/>
    <lineage>
        <taxon>Bacteria</taxon>
        <taxon>Candidatus Staskawicziibacteriota</taxon>
    </lineage>
</organism>
<keyword evidence="1" id="KW-0812">Transmembrane</keyword>
<gene>
    <name evidence="2" type="ORF">A2822_01005</name>
</gene>
<reference evidence="2 3" key="1">
    <citation type="journal article" date="2016" name="Nat. Commun.">
        <title>Thousands of microbial genomes shed light on interconnected biogeochemical processes in an aquifer system.</title>
        <authorList>
            <person name="Anantharaman K."/>
            <person name="Brown C.T."/>
            <person name="Hug L.A."/>
            <person name="Sharon I."/>
            <person name="Castelle C.J."/>
            <person name="Probst A.J."/>
            <person name="Thomas B.C."/>
            <person name="Singh A."/>
            <person name="Wilkins M.J."/>
            <person name="Karaoz U."/>
            <person name="Brodie E.L."/>
            <person name="Williams K.H."/>
            <person name="Hubbard S.S."/>
            <person name="Banfield J.F."/>
        </authorList>
    </citation>
    <scope>NUCLEOTIDE SEQUENCE [LARGE SCALE GENOMIC DNA]</scope>
</reference>
<evidence type="ECO:0008006" key="4">
    <source>
        <dbReference type="Google" id="ProtNLM"/>
    </source>
</evidence>
<feature type="transmembrane region" description="Helical" evidence="1">
    <location>
        <begin position="21"/>
        <end position="48"/>
    </location>
</feature>
<dbReference type="AlphaFoldDB" id="A0A1G2HTU3"/>
<keyword evidence="1" id="KW-0472">Membrane</keyword>
<dbReference type="EMBL" id="MHOP01000013">
    <property type="protein sequence ID" value="OGZ65819.1"/>
    <property type="molecule type" value="Genomic_DNA"/>
</dbReference>
<dbReference type="Proteomes" id="UP000178774">
    <property type="component" value="Unassembled WGS sequence"/>
</dbReference>
<accession>A0A1G2HTU3</accession>
<keyword evidence="1" id="KW-1133">Transmembrane helix</keyword>
<dbReference type="Gene3D" id="3.30.565.40">
    <property type="entry name" value="Fervidobacterium nodosum Rt17-B1 like"/>
    <property type="match status" value="1"/>
</dbReference>